<proteinExistence type="inferred from homology"/>
<evidence type="ECO:0000256" key="3">
    <source>
        <dbReference type="RuleBase" id="RU003682"/>
    </source>
</evidence>
<dbReference type="SUPFAM" id="SSF51197">
    <property type="entry name" value="Clavaminate synthase-like"/>
    <property type="match status" value="1"/>
</dbReference>
<sequence>MSLETQARLQIIDFSKQSLKPGCPEWDLVKTQVREALEEHGCFEALFDRVVELRTPVFGALEELFDLPLQTKKLCVSEKHFRGYYGPTARLHESMSVDDAHVAGNIEQGLTNILWPQGHMSLSKTLLSFTQLALGLEKTIKRMILESFGLEKYTDELIESTNYQLRVLKYGRPQASSEPALGAHAHHDQNMMTLLHQNEVDGLEIRNKNGEWINVKLSPNSFIVMIGQSFNVWLNGRLCSPYHRVVTKGDKVRYSAGLFALPRGGFRVKAPEELVDDEAGFLFKPFDYEEFSEFYSTQIARGVVEYDLKAYCSV</sequence>
<keyword evidence="2 3" id="KW-0408">Iron</keyword>
<name>A0ABR1ZP78_9ROSI</name>
<dbReference type="InterPro" id="IPR026992">
    <property type="entry name" value="DIOX_N"/>
</dbReference>
<dbReference type="Gene3D" id="2.60.120.330">
    <property type="entry name" value="B-lactam Antibiotic, Isopenicillin N Synthase, Chain"/>
    <property type="match status" value="1"/>
</dbReference>
<dbReference type="EMBL" id="JBBPBM010001730">
    <property type="protein sequence ID" value="KAK8482382.1"/>
    <property type="molecule type" value="Genomic_DNA"/>
</dbReference>
<evidence type="ECO:0000259" key="4">
    <source>
        <dbReference type="PROSITE" id="PS51471"/>
    </source>
</evidence>
<organism evidence="5 6">
    <name type="scientific">Hibiscus sabdariffa</name>
    <name type="common">roselle</name>
    <dbReference type="NCBI Taxonomy" id="183260"/>
    <lineage>
        <taxon>Eukaryota</taxon>
        <taxon>Viridiplantae</taxon>
        <taxon>Streptophyta</taxon>
        <taxon>Embryophyta</taxon>
        <taxon>Tracheophyta</taxon>
        <taxon>Spermatophyta</taxon>
        <taxon>Magnoliopsida</taxon>
        <taxon>eudicotyledons</taxon>
        <taxon>Gunneridae</taxon>
        <taxon>Pentapetalae</taxon>
        <taxon>rosids</taxon>
        <taxon>malvids</taxon>
        <taxon>Malvales</taxon>
        <taxon>Malvaceae</taxon>
        <taxon>Malvoideae</taxon>
        <taxon>Hibiscus</taxon>
    </lineage>
</organism>
<accession>A0ABR1ZP78</accession>
<dbReference type="Proteomes" id="UP001472677">
    <property type="component" value="Unassembled WGS sequence"/>
</dbReference>
<protein>
    <recommendedName>
        <fullName evidence="4">Fe2OG dioxygenase domain-containing protein</fullName>
    </recommendedName>
</protein>
<keyword evidence="6" id="KW-1185">Reference proteome</keyword>
<dbReference type="InterPro" id="IPR044861">
    <property type="entry name" value="IPNS-like_FE2OG_OXY"/>
</dbReference>
<evidence type="ECO:0000256" key="2">
    <source>
        <dbReference type="ARBA" id="ARBA00023004"/>
    </source>
</evidence>
<dbReference type="PROSITE" id="PS51471">
    <property type="entry name" value="FE2OG_OXY"/>
    <property type="match status" value="1"/>
</dbReference>
<comment type="caution">
    <text evidence="5">The sequence shown here is derived from an EMBL/GenBank/DDBJ whole genome shotgun (WGS) entry which is preliminary data.</text>
</comment>
<evidence type="ECO:0000313" key="5">
    <source>
        <dbReference type="EMBL" id="KAK8482382.1"/>
    </source>
</evidence>
<dbReference type="Pfam" id="PF03171">
    <property type="entry name" value="2OG-FeII_Oxy"/>
    <property type="match status" value="1"/>
</dbReference>
<keyword evidence="3" id="KW-0560">Oxidoreductase</keyword>
<dbReference type="InterPro" id="IPR050231">
    <property type="entry name" value="Iron_ascorbate_oxido_reductase"/>
</dbReference>
<dbReference type="Pfam" id="PF14226">
    <property type="entry name" value="DIOX_N"/>
    <property type="match status" value="1"/>
</dbReference>
<gene>
    <name evidence="5" type="ORF">V6N12_073056</name>
</gene>
<dbReference type="PANTHER" id="PTHR47990">
    <property type="entry name" value="2-OXOGLUTARATE (2OG) AND FE(II)-DEPENDENT OXYGENASE SUPERFAMILY PROTEIN-RELATED"/>
    <property type="match status" value="1"/>
</dbReference>
<comment type="similarity">
    <text evidence="3">Belongs to the iron/ascorbate-dependent oxidoreductase family.</text>
</comment>
<reference evidence="5 6" key="1">
    <citation type="journal article" date="2024" name="G3 (Bethesda)">
        <title>Genome assembly of Hibiscus sabdariffa L. provides insights into metabolisms of medicinal natural products.</title>
        <authorList>
            <person name="Kim T."/>
        </authorList>
    </citation>
    <scope>NUCLEOTIDE SEQUENCE [LARGE SCALE GENOMIC DNA]</scope>
    <source>
        <strain evidence="5">TK-2024</strain>
        <tissue evidence="5">Old leaves</tissue>
    </source>
</reference>
<keyword evidence="1 3" id="KW-0479">Metal-binding</keyword>
<dbReference type="InterPro" id="IPR005123">
    <property type="entry name" value="Oxoglu/Fe-dep_dioxygenase_dom"/>
</dbReference>
<evidence type="ECO:0000256" key="1">
    <source>
        <dbReference type="ARBA" id="ARBA00022723"/>
    </source>
</evidence>
<feature type="domain" description="Fe2OG dioxygenase" evidence="4">
    <location>
        <begin position="161"/>
        <end position="262"/>
    </location>
</feature>
<dbReference type="InterPro" id="IPR027443">
    <property type="entry name" value="IPNS-like_sf"/>
</dbReference>
<evidence type="ECO:0000313" key="6">
    <source>
        <dbReference type="Proteomes" id="UP001472677"/>
    </source>
</evidence>